<dbReference type="EMBL" id="DVJN01000062">
    <property type="protein sequence ID" value="HIS91986.1"/>
    <property type="molecule type" value="Genomic_DNA"/>
</dbReference>
<dbReference type="SUPFAM" id="SSF103486">
    <property type="entry name" value="V-type ATP synthase subunit C"/>
    <property type="match status" value="1"/>
</dbReference>
<keyword evidence="3" id="KW-0406">Ion transport</keyword>
<dbReference type="PANTHER" id="PTHR38682:SF1">
    <property type="entry name" value="V-TYPE ATP SYNTHASE SUBUNIT C"/>
    <property type="match status" value="1"/>
</dbReference>
<dbReference type="Gene3D" id="1.10.132.50">
    <property type="entry name" value="ATP synthase (C/AC39) subunit, domain 3"/>
    <property type="match status" value="1"/>
</dbReference>
<name>A0A9D1FYL1_9FIRM</name>
<evidence type="ECO:0000256" key="2">
    <source>
        <dbReference type="ARBA" id="ARBA00022448"/>
    </source>
</evidence>
<comment type="similarity">
    <text evidence="1">Belongs to the V-ATPase V0D/AC39 subunit family.</text>
</comment>
<comment type="caution">
    <text evidence="4">The sequence shown here is derived from an EMBL/GenBank/DDBJ whole genome shotgun (WGS) entry which is preliminary data.</text>
</comment>
<dbReference type="InterPro" id="IPR035067">
    <property type="entry name" value="V-type_ATPase_csu/dsu"/>
</dbReference>
<dbReference type="InterPro" id="IPR002843">
    <property type="entry name" value="ATPase_V0-cplx_csu/dsu"/>
</dbReference>
<evidence type="ECO:0000256" key="3">
    <source>
        <dbReference type="ARBA" id="ARBA00023065"/>
    </source>
</evidence>
<organism evidence="4 5">
    <name type="scientific">Candidatus Alectryocaccomicrobium excrementavium</name>
    <dbReference type="NCBI Taxonomy" id="2840668"/>
    <lineage>
        <taxon>Bacteria</taxon>
        <taxon>Bacillati</taxon>
        <taxon>Bacillota</taxon>
        <taxon>Clostridia</taxon>
        <taxon>Candidatus Alectryocaccomicrobium</taxon>
    </lineage>
</organism>
<evidence type="ECO:0000256" key="1">
    <source>
        <dbReference type="ARBA" id="ARBA00006709"/>
    </source>
</evidence>
<keyword evidence="2" id="KW-0813">Transport</keyword>
<sequence length="327" mass="35730">MPQISHAFAVARVRSAEKALLSRAALERLMACESGEALLRALSELGWGEADDVDALAQRAQEEACALLRALTPDENATDCFLAKYDVLNLKTLVKERALPGMDAPLSPNGTIPVQALRQAAAGEKCEGLPEAYREALAEISRACVLAMDPLLCDARLDQALFREIDRRLGQVKEGEIRACFAARSDVANLRIALRARALGRDAAFARDLFVQGGLLPLDALAELVQAPERAKALVKDQPYAPFALRGLEAYEKGRGLTALEKQMDDYETSLMRAHRYAPVSLLPLVGYFLAREHDVATVRLIAAAKAARFAQEAYVGFVREPYILRG</sequence>
<dbReference type="GO" id="GO:0046961">
    <property type="term" value="F:proton-transporting ATPase activity, rotational mechanism"/>
    <property type="evidence" value="ECO:0007669"/>
    <property type="project" value="InterPro"/>
</dbReference>
<dbReference type="AlphaFoldDB" id="A0A9D1FYL1"/>
<proteinExistence type="inferred from homology"/>
<protein>
    <submittedName>
        <fullName evidence="4">V-type ATPase subunit</fullName>
    </submittedName>
</protein>
<gene>
    <name evidence="4" type="ORF">IAA84_03110</name>
</gene>
<evidence type="ECO:0000313" key="4">
    <source>
        <dbReference type="EMBL" id="HIS91986.1"/>
    </source>
</evidence>
<accession>A0A9D1FYL1</accession>
<dbReference type="Gene3D" id="1.20.1690.10">
    <property type="entry name" value="V-type ATP synthase subunit C domain"/>
    <property type="match status" value="2"/>
</dbReference>
<reference evidence="4" key="2">
    <citation type="journal article" date="2021" name="PeerJ">
        <title>Extensive microbial diversity within the chicken gut microbiome revealed by metagenomics and culture.</title>
        <authorList>
            <person name="Gilroy R."/>
            <person name="Ravi A."/>
            <person name="Getino M."/>
            <person name="Pursley I."/>
            <person name="Horton D.L."/>
            <person name="Alikhan N.F."/>
            <person name="Baker D."/>
            <person name="Gharbi K."/>
            <person name="Hall N."/>
            <person name="Watson M."/>
            <person name="Adriaenssens E.M."/>
            <person name="Foster-Nyarko E."/>
            <person name="Jarju S."/>
            <person name="Secka A."/>
            <person name="Antonio M."/>
            <person name="Oren A."/>
            <person name="Chaudhuri R.R."/>
            <person name="La Ragione R."/>
            <person name="Hildebrand F."/>
            <person name="Pallen M.J."/>
        </authorList>
    </citation>
    <scope>NUCLEOTIDE SEQUENCE</scope>
    <source>
        <strain evidence="4">13766</strain>
    </source>
</reference>
<dbReference type="PANTHER" id="PTHR38682">
    <property type="entry name" value="V-TYPE ATP SYNTHASE SUBUNIT C"/>
    <property type="match status" value="1"/>
</dbReference>
<dbReference type="InterPro" id="IPR050873">
    <property type="entry name" value="V-ATPase_V0D/AC39_subunit"/>
</dbReference>
<dbReference type="InterPro" id="IPR036079">
    <property type="entry name" value="ATPase_csu/dsu_sf"/>
</dbReference>
<reference evidence="4" key="1">
    <citation type="submission" date="2020-10" db="EMBL/GenBank/DDBJ databases">
        <authorList>
            <person name="Gilroy R."/>
        </authorList>
    </citation>
    <scope>NUCLEOTIDE SEQUENCE</scope>
    <source>
        <strain evidence="4">13766</strain>
    </source>
</reference>
<dbReference type="Proteomes" id="UP000824140">
    <property type="component" value="Unassembled WGS sequence"/>
</dbReference>
<dbReference type="InterPro" id="IPR044911">
    <property type="entry name" value="V-type_ATPase_csu/dsu_dom_3"/>
</dbReference>
<dbReference type="Pfam" id="PF01992">
    <property type="entry name" value="vATP-synt_AC39"/>
    <property type="match status" value="1"/>
</dbReference>
<evidence type="ECO:0000313" key="5">
    <source>
        <dbReference type="Proteomes" id="UP000824140"/>
    </source>
</evidence>